<name>A0AAD9Q011_ACRCE</name>
<proteinExistence type="predicted"/>
<accession>A0AAD9Q011</accession>
<evidence type="ECO:0000313" key="2">
    <source>
        <dbReference type="EMBL" id="KAK2551961.1"/>
    </source>
</evidence>
<dbReference type="EMBL" id="JARQWQ010000091">
    <property type="protein sequence ID" value="KAK2551961.1"/>
    <property type="molecule type" value="Genomic_DNA"/>
</dbReference>
<comment type="caution">
    <text evidence="2">The sequence shown here is derived from an EMBL/GenBank/DDBJ whole genome shotgun (WGS) entry which is preliminary data.</text>
</comment>
<evidence type="ECO:0000256" key="1">
    <source>
        <dbReference type="SAM" id="MobiDB-lite"/>
    </source>
</evidence>
<gene>
    <name evidence="2" type="ORF">P5673_026957</name>
</gene>
<sequence>MGRGRESFEFFEIMDEFLGCSDKVRPKFVKQTQLLENKKNGESENMDTEEAPKDLEVVENCKDRVSPAQQESSSQSEERDKEAIQAMMKFQADSERRHQEFMVSVLGKLGDIFSSKNKI</sequence>
<dbReference type="AlphaFoldDB" id="A0AAD9Q011"/>
<organism evidence="2 3">
    <name type="scientific">Acropora cervicornis</name>
    <name type="common">Staghorn coral</name>
    <dbReference type="NCBI Taxonomy" id="6130"/>
    <lineage>
        <taxon>Eukaryota</taxon>
        <taxon>Metazoa</taxon>
        <taxon>Cnidaria</taxon>
        <taxon>Anthozoa</taxon>
        <taxon>Hexacorallia</taxon>
        <taxon>Scleractinia</taxon>
        <taxon>Astrocoeniina</taxon>
        <taxon>Acroporidae</taxon>
        <taxon>Acropora</taxon>
    </lineage>
</organism>
<reference evidence="2" key="2">
    <citation type="journal article" date="2023" name="Science">
        <title>Genomic signatures of disease resistance in endangered staghorn corals.</title>
        <authorList>
            <person name="Vollmer S.V."/>
            <person name="Selwyn J.D."/>
            <person name="Despard B.A."/>
            <person name="Roesel C.L."/>
        </authorList>
    </citation>
    <scope>NUCLEOTIDE SEQUENCE</scope>
    <source>
        <strain evidence="2">K2</strain>
    </source>
</reference>
<reference evidence="2" key="1">
    <citation type="journal article" date="2023" name="G3 (Bethesda)">
        <title>Whole genome assembly and annotation of the endangered Caribbean coral Acropora cervicornis.</title>
        <authorList>
            <person name="Selwyn J.D."/>
            <person name="Vollmer S.V."/>
        </authorList>
    </citation>
    <scope>NUCLEOTIDE SEQUENCE</scope>
    <source>
        <strain evidence="2">K2</strain>
    </source>
</reference>
<feature type="region of interest" description="Disordered" evidence="1">
    <location>
        <begin position="36"/>
        <end position="82"/>
    </location>
</feature>
<feature type="compositionally biased region" description="Basic and acidic residues" evidence="1">
    <location>
        <begin position="50"/>
        <end position="65"/>
    </location>
</feature>
<evidence type="ECO:0000313" key="3">
    <source>
        <dbReference type="Proteomes" id="UP001249851"/>
    </source>
</evidence>
<keyword evidence="3" id="KW-1185">Reference proteome</keyword>
<protein>
    <submittedName>
        <fullName evidence="2">Uncharacterized protein</fullName>
    </submittedName>
</protein>
<dbReference type="Proteomes" id="UP001249851">
    <property type="component" value="Unassembled WGS sequence"/>
</dbReference>